<dbReference type="GO" id="GO:0055085">
    <property type="term" value="P:transmembrane transport"/>
    <property type="evidence" value="ECO:0007669"/>
    <property type="project" value="InterPro"/>
</dbReference>
<keyword evidence="5 7" id="KW-1133">Transmembrane helix</keyword>
<keyword evidence="2 7" id="KW-0813">Transport</keyword>
<dbReference type="Gene3D" id="1.10.3720.10">
    <property type="entry name" value="MetI-like"/>
    <property type="match status" value="1"/>
</dbReference>
<keyword evidence="10" id="KW-1185">Reference proteome</keyword>
<keyword evidence="6 7" id="KW-0472">Membrane</keyword>
<evidence type="ECO:0000313" key="10">
    <source>
        <dbReference type="Proteomes" id="UP000182737"/>
    </source>
</evidence>
<dbReference type="CDD" id="cd06261">
    <property type="entry name" value="TM_PBP2"/>
    <property type="match status" value="1"/>
</dbReference>
<proteinExistence type="inferred from homology"/>
<accession>A0A1I3JQE6</accession>
<evidence type="ECO:0000256" key="1">
    <source>
        <dbReference type="ARBA" id="ARBA00004651"/>
    </source>
</evidence>
<reference evidence="10" key="1">
    <citation type="submission" date="2016-10" db="EMBL/GenBank/DDBJ databases">
        <authorList>
            <person name="Varghese N."/>
            <person name="Submissions S."/>
        </authorList>
    </citation>
    <scope>NUCLEOTIDE SEQUENCE [LARGE SCALE GENOMIC DNA]</scope>
    <source>
        <strain evidence="10">XBD1002</strain>
    </source>
</reference>
<protein>
    <submittedName>
        <fullName evidence="9">Raffinose/stachyose/melibiose transport system permease protein</fullName>
    </submittedName>
</protein>
<dbReference type="PANTHER" id="PTHR43227:SF11">
    <property type="entry name" value="BLL4140 PROTEIN"/>
    <property type="match status" value="1"/>
</dbReference>
<feature type="transmembrane region" description="Helical" evidence="7">
    <location>
        <begin position="190"/>
        <end position="213"/>
    </location>
</feature>
<sequence>MMIYRNTPFILSISKEKIVRKTDKRDLATYISFIAPGLIIYLLIIAYPICYSLFLSFTNYNPNSDEPAKFVGLANYIKVMTMNRGLVDASNNVPEFWHAFKNNMIVVVVSVFGQIPIGFILAFILYRKQVKGATFFQSMVFLPQFLSTIVIGIMWRMLFMVDGPVSRIIQSVTKDPNAQFSMMMDPNKCMIPIAIALIWMYTGFYMIIFLANLQKINDSMFEAAKIDGASEVQIFFKITIPLLASSILTSCILAIAGSLKGFGLIFALASEGKQRINAEVLPIYMYRIAFNNAKDPLRFAYGAAIANMIVLISIIIILFSKWVGKKLGTDEDY</sequence>
<feature type="transmembrane region" description="Helical" evidence="7">
    <location>
        <begin position="234"/>
        <end position="256"/>
    </location>
</feature>
<evidence type="ECO:0000256" key="4">
    <source>
        <dbReference type="ARBA" id="ARBA00022692"/>
    </source>
</evidence>
<dbReference type="PROSITE" id="PS50928">
    <property type="entry name" value="ABC_TM1"/>
    <property type="match status" value="1"/>
</dbReference>
<evidence type="ECO:0000256" key="3">
    <source>
        <dbReference type="ARBA" id="ARBA00022475"/>
    </source>
</evidence>
<dbReference type="InterPro" id="IPR035906">
    <property type="entry name" value="MetI-like_sf"/>
</dbReference>
<evidence type="ECO:0000256" key="6">
    <source>
        <dbReference type="ARBA" id="ARBA00023136"/>
    </source>
</evidence>
<organism evidence="9 10">
    <name type="scientific">Treponema bryantii</name>
    <dbReference type="NCBI Taxonomy" id="163"/>
    <lineage>
        <taxon>Bacteria</taxon>
        <taxon>Pseudomonadati</taxon>
        <taxon>Spirochaetota</taxon>
        <taxon>Spirochaetia</taxon>
        <taxon>Spirochaetales</taxon>
        <taxon>Treponemataceae</taxon>
        <taxon>Treponema</taxon>
    </lineage>
</organism>
<dbReference type="Proteomes" id="UP000182737">
    <property type="component" value="Unassembled WGS sequence"/>
</dbReference>
<dbReference type="SUPFAM" id="SSF161098">
    <property type="entry name" value="MetI-like"/>
    <property type="match status" value="1"/>
</dbReference>
<feature type="transmembrane region" description="Helical" evidence="7">
    <location>
        <begin position="299"/>
        <end position="319"/>
    </location>
</feature>
<keyword evidence="4 7" id="KW-0812">Transmembrane</keyword>
<feature type="transmembrane region" description="Helical" evidence="7">
    <location>
        <begin position="138"/>
        <end position="158"/>
    </location>
</feature>
<evidence type="ECO:0000313" key="9">
    <source>
        <dbReference type="EMBL" id="SFI62145.1"/>
    </source>
</evidence>
<dbReference type="AlphaFoldDB" id="A0A1I3JQE6"/>
<name>A0A1I3JQE6_9SPIR</name>
<dbReference type="EMBL" id="FORI01000003">
    <property type="protein sequence ID" value="SFI62145.1"/>
    <property type="molecule type" value="Genomic_DNA"/>
</dbReference>
<feature type="transmembrane region" description="Helical" evidence="7">
    <location>
        <begin position="27"/>
        <end position="54"/>
    </location>
</feature>
<evidence type="ECO:0000256" key="5">
    <source>
        <dbReference type="ARBA" id="ARBA00022989"/>
    </source>
</evidence>
<evidence type="ECO:0000259" key="8">
    <source>
        <dbReference type="PROSITE" id="PS50928"/>
    </source>
</evidence>
<keyword evidence="3" id="KW-1003">Cell membrane</keyword>
<dbReference type="Pfam" id="PF00528">
    <property type="entry name" value="BPD_transp_1"/>
    <property type="match status" value="1"/>
</dbReference>
<dbReference type="GO" id="GO:0005886">
    <property type="term" value="C:plasma membrane"/>
    <property type="evidence" value="ECO:0007669"/>
    <property type="project" value="UniProtKB-SubCell"/>
</dbReference>
<gene>
    <name evidence="9" type="ORF">SAMN04487775_103164</name>
</gene>
<dbReference type="InterPro" id="IPR050809">
    <property type="entry name" value="UgpAE/MalFG_permease"/>
</dbReference>
<feature type="domain" description="ABC transmembrane type-1" evidence="8">
    <location>
        <begin position="100"/>
        <end position="320"/>
    </location>
</feature>
<evidence type="ECO:0000256" key="7">
    <source>
        <dbReference type="RuleBase" id="RU363032"/>
    </source>
</evidence>
<dbReference type="InterPro" id="IPR000515">
    <property type="entry name" value="MetI-like"/>
</dbReference>
<evidence type="ECO:0000256" key="2">
    <source>
        <dbReference type="ARBA" id="ARBA00022448"/>
    </source>
</evidence>
<comment type="similarity">
    <text evidence="7">Belongs to the binding-protein-dependent transport system permease family.</text>
</comment>
<dbReference type="PANTHER" id="PTHR43227">
    <property type="entry name" value="BLL4140 PROTEIN"/>
    <property type="match status" value="1"/>
</dbReference>
<feature type="transmembrane region" description="Helical" evidence="7">
    <location>
        <begin position="104"/>
        <end position="126"/>
    </location>
</feature>
<comment type="subcellular location">
    <subcellularLocation>
        <location evidence="1 7">Cell membrane</location>
        <topology evidence="1 7">Multi-pass membrane protein</topology>
    </subcellularLocation>
</comment>